<dbReference type="Gene3D" id="1.20.140.10">
    <property type="entry name" value="Butyryl-CoA Dehydrogenase, subunit A, domain 3"/>
    <property type="match status" value="1"/>
</dbReference>
<dbReference type="AlphaFoldDB" id="A0A1I0VI01"/>
<dbReference type="InterPro" id="IPR013786">
    <property type="entry name" value="AcylCoA_DH/ox_N"/>
</dbReference>
<dbReference type="RefSeq" id="WP_091193212.1">
    <property type="nucleotide sequence ID" value="NZ_FOKC01000001.1"/>
</dbReference>
<feature type="domain" description="Acyl-CoA oxidase/dehydrogenase middle" evidence="8">
    <location>
        <begin position="133"/>
        <end position="231"/>
    </location>
</feature>
<evidence type="ECO:0000256" key="2">
    <source>
        <dbReference type="ARBA" id="ARBA00009347"/>
    </source>
</evidence>
<dbReference type="GO" id="GO:0050660">
    <property type="term" value="F:flavin adenine dinucleotide binding"/>
    <property type="evidence" value="ECO:0007669"/>
    <property type="project" value="InterPro"/>
</dbReference>
<dbReference type="SUPFAM" id="SSF47203">
    <property type="entry name" value="Acyl-CoA dehydrogenase C-terminal domain-like"/>
    <property type="match status" value="1"/>
</dbReference>
<dbReference type="Gene3D" id="1.10.540.10">
    <property type="entry name" value="Acyl-CoA dehydrogenase/oxidase, N-terminal domain"/>
    <property type="match status" value="1"/>
</dbReference>
<dbReference type="InterPro" id="IPR036250">
    <property type="entry name" value="AcylCo_DH-like_C"/>
</dbReference>
<evidence type="ECO:0000256" key="4">
    <source>
        <dbReference type="ARBA" id="ARBA00022827"/>
    </source>
</evidence>
<dbReference type="FunFam" id="1.20.140.10:FF:000001">
    <property type="entry name" value="Acyl-CoA dehydrogenase"/>
    <property type="match status" value="1"/>
</dbReference>
<dbReference type="InterPro" id="IPR009075">
    <property type="entry name" value="AcylCo_DH/oxidase_C"/>
</dbReference>
<evidence type="ECO:0000313" key="11">
    <source>
        <dbReference type="EMBL" id="SFA75951.1"/>
    </source>
</evidence>
<keyword evidence="3 6" id="KW-0285">Flavoprotein</keyword>
<evidence type="ECO:0000259" key="9">
    <source>
        <dbReference type="Pfam" id="PF02771"/>
    </source>
</evidence>
<dbReference type="Gene3D" id="2.40.110.10">
    <property type="entry name" value="Butyryl-CoA Dehydrogenase, subunit A, domain 2"/>
    <property type="match status" value="1"/>
</dbReference>
<dbReference type="FunFam" id="2.40.110.10:FF:000002">
    <property type="entry name" value="Acyl-CoA dehydrogenase fadE12"/>
    <property type="match status" value="1"/>
</dbReference>
<dbReference type="Pfam" id="PF02771">
    <property type="entry name" value="Acyl-CoA_dh_N"/>
    <property type="match status" value="1"/>
</dbReference>
<comment type="similarity">
    <text evidence="2 6">Belongs to the acyl-CoA dehydrogenase family.</text>
</comment>
<accession>A0A1I0VI01</accession>
<evidence type="ECO:0000256" key="3">
    <source>
        <dbReference type="ARBA" id="ARBA00022630"/>
    </source>
</evidence>
<dbReference type="EMBL" id="FOKC01000001">
    <property type="protein sequence ID" value="SFA75951.1"/>
    <property type="molecule type" value="Genomic_DNA"/>
</dbReference>
<keyword evidence="4 6" id="KW-0274">FAD</keyword>
<feature type="domain" description="Acyl-CoA dehydrogenase/oxidase C-terminal" evidence="7">
    <location>
        <begin position="243"/>
        <end position="391"/>
    </location>
</feature>
<dbReference type="PANTHER" id="PTHR43884:SF12">
    <property type="entry name" value="ISOVALERYL-COA DEHYDROGENASE, MITOCHONDRIAL-RELATED"/>
    <property type="match status" value="1"/>
</dbReference>
<dbReference type="PROSITE" id="PS00073">
    <property type="entry name" value="ACYL_COA_DH_2"/>
    <property type="match status" value="1"/>
</dbReference>
<dbReference type="OrthoDB" id="8876745at2"/>
<dbReference type="InterPro" id="IPR046373">
    <property type="entry name" value="Acyl-CoA_Oxase/DH_mid-dom_sf"/>
</dbReference>
<dbReference type="GO" id="GO:0003995">
    <property type="term" value="F:acyl-CoA dehydrogenase activity"/>
    <property type="evidence" value="ECO:0007669"/>
    <property type="project" value="InterPro"/>
</dbReference>
<comment type="cofactor">
    <cofactor evidence="1 6">
        <name>FAD</name>
        <dbReference type="ChEBI" id="CHEBI:57692"/>
    </cofactor>
</comment>
<keyword evidence="5 6" id="KW-0560">Oxidoreductase</keyword>
<organism evidence="11 12">
    <name type="scientific">Nocardioides alpinus</name>
    <dbReference type="NCBI Taxonomy" id="748909"/>
    <lineage>
        <taxon>Bacteria</taxon>
        <taxon>Bacillati</taxon>
        <taxon>Actinomycetota</taxon>
        <taxon>Actinomycetes</taxon>
        <taxon>Propionibacteriales</taxon>
        <taxon>Nocardioidaceae</taxon>
        <taxon>Nocardioides</taxon>
    </lineage>
</organism>
<evidence type="ECO:0000313" key="13">
    <source>
        <dbReference type="Proteomes" id="UP000233565"/>
    </source>
</evidence>
<dbReference type="SUPFAM" id="SSF56645">
    <property type="entry name" value="Acyl-CoA dehydrogenase NM domain-like"/>
    <property type="match status" value="1"/>
</dbReference>
<dbReference type="STRING" id="748909.SAMN05192575_101231"/>
<dbReference type="InterPro" id="IPR037069">
    <property type="entry name" value="AcylCoA_DH/ox_N_sf"/>
</dbReference>
<sequence length="395" mass="42333">MPDSSQQGIELDIPWCFTDDHRSWRTVLRDFTTSVLAPTVAQRSIDAVFDESIVDGLGELGVFGLRVSEEYGGSGSDITSFCLAVEEISRVDGGVGASAHVQGIACALFERLANDDQKKEILPRAARGEIFISFGLTEPSGGSDAGNIRTAAVRDGDGWRLNGSKAFITNPGTPRSKYVILFAATGPGRPGRPEVSAFLVPLDTPGVEVGPAYDKIGWRTSDTHPLYFDDVRLGPDALLGDVGRGYREALGFLTWARLPIASASVGIAQGCLDATLEFVKTRESFNQRLGDHQAVGFKVARMAAATAAARSITYDACWKMDHGHPYEQEAAICKMVASEICNKVAYDATQLHGGAGFMMDSTVTRLYGDARVMTIGEGASEVQQMLIGRSLGLKV</sequence>
<evidence type="ECO:0000259" key="7">
    <source>
        <dbReference type="Pfam" id="PF00441"/>
    </source>
</evidence>
<dbReference type="InterPro" id="IPR006089">
    <property type="entry name" value="Acyl-CoA_DH_CS"/>
</dbReference>
<protein>
    <submittedName>
        <fullName evidence="10">Butyryl-CoA dehydrogenase</fullName>
    </submittedName>
</protein>
<evidence type="ECO:0000256" key="6">
    <source>
        <dbReference type="RuleBase" id="RU362125"/>
    </source>
</evidence>
<gene>
    <name evidence="10" type="ORF">CXG46_17565</name>
    <name evidence="11" type="ORF">SAMN05192575_101231</name>
</gene>
<reference evidence="11" key="1">
    <citation type="submission" date="2016-10" db="EMBL/GenBank/DDBJ databases">
        <authorList>
            <person name="de Groot N.N."/>
        </authorList>
    </citation>
    <scope>NUCLEOTIDE SEQUENCE [LARGE SCALE GENOMIC DNA]</scope>
    <source>
        <strain evidence="11">CGMCC 1.10697</strain>
    </source>
</reference>
<evidence type="ECO:0000256" key="1">
    <source>
        <dbReference type="ARBA" id="ARBA00001974"/>
    </source>
</evidence>
<evidence type="ECO:0000313" key="10">
    <source>
        <dbReference type="EMBL" id="PKH37279.1"/>
    </source>
</evidence>
<evidence type="ECO:0000259" key="8">
    <source>
        <dbReference type="Pfam" id="PF02770"/>
    </source>
</evidence>
<dbReference type="Proteomes" id="UP000199113">
    <property type="component" value="Unassembled WGS sequence"/>
</dbReference>
<dbReference type="PIRSF" id="PIRSF016578">
    <property type="entry name" value="HsaA"/>
    <property type="match status" value="1"/>
</dbReference>
<dbReference type="InterPro" id="IPR009100">
    <property type="entry name" value="AcylCoA_DH/oxidase_NM_dom_sf"/>
</dbReference>
<dbReference type="Pfam" id="PF00441">
    <property type="entry name" value="Acyl-CoA_dh_1"/>
    <property type="match status" value="1"/>
</dbReference>
<evidence type="ECO:0000256" key="5">
    <source>
        <dbReference type="ARBA" id="ARBA00023002"/>
    </source>
</evidence>
<proteinExistence type="inferred from homology"/>
<feature type="domain" description="Acyl-CoA dehydrogenase/oxidase N-terminal" evidence="9">
    <location>
        <begin position="18"/>
        <end position="129"/>
    </location>
</feature>
<keyword evidence="13" id="KW-1185">Reference proteome</keyword>
<reference evidence="10 13" key="2">
    <citation type="submission" date="2017-12" db="EMBL/GenBank/DDBJ databases">
        <title>Pharmacopeia of the Arctic Ocean.</title>
        <authorList>
            <person name="Collins E."/>
            <person name="Ducluzeau A.-L."/>
        </authorList>
    </citation>
    <scope>NUCLEOTIDE SEQUENCE [LARGE SCALE GENOMIC DNA]</scope>
    <source>
        <strain evidence="10 13">DSM 23325</strain>
    </source>
</reference>
<dbReference type="PANTHER" id="PTHR43884">
    <property type="entry name" value="ACYL-COA DEHYDROGENASE"/>
    <property type="match status" value="1"/>
</dbReference>
<dbReference type="InterPro" id="IPR006091">
    <property type="entry name" value="Acyl-CoA_Oxase/DH_mid-dom"/>
</dbReference>
<name>A0A1I0VI01_9ACTN</name>
<evidence type="ECO:0000313" key="12">
    <source>
        <dbReference type="Proteomes" id="UP000199113"/>
    </source>
</evidence>
<dbReference type="Proteomes" id="UP000233565">
    <property type="component" value="Unassembled WGS sequence"/>
</dbReference>
<dbReference type="EMBL" id="PJBV01000035">
    <property type="protein sequence ID" value="PKH37279.1"/>
    <property type="molecule type" value="Genomic_DNA"/>
</dbReference>
<dbReference type="Pfam" id="PF02770">
    <property type="entry name" value="Acyl-CoA_dh_M"/>
    <property type="match status" value="1"/>
</dbReference>